<name>A0A934I926_9CORY</name>
<evidence type="ECO:0000313" key="2">
    <source>
        <dbReference type="EMBL" id="MBI8989523.1"/>
    </source>
</evidence>
<comment type="caution">
    <text evidence="2">The sequence shown here is derived from an EMBL/GenBank/DDBJ whole genome shotgun (WGS) entry which is preliminary data.</text>
</comment>
<sequence length="201" mass="22116">MFTATLDTCTLWPSIQRDFLLSLAVEGLYTPRWSELTLEELRLCEIEKAGASGSQGSEAERKASRLILNLREAFPDATVSTEGTVPPAELPDPDDWHVLAASGIGASSIIVTSNLRDFPEYCLPDGVEKAIPPAEFAADTVALSPTRAYHALHAVHTRRRNPPLTIGSYIDILEDRYAFHEAAELLRREHTKMTSSPGYPP</sequence>
<dbReference type="Pfam" id="PF26343">
    <property type="entry name" value="VapC50_C"/>
    <property type="match status" value="1"/>
</dbReference>
<dbReference type="InterPro" id="IPR058652">
    <property type="entry name" value="VapC50_C"/>
</dbReference>
<reference evidence="2" key="1">
    <citation type="submission" date="2020-12" db="EMBL/GenBank/DDBJ databases">
        <title>Genome public.</title>
        <authorList>
            <person name="Sun Q."/>
        </authorList>
    </citation>
    <scope>NUCLEOTIDE SEQUENCE</scope>
    <source>
        <strain evidence="2">CCM 8863</strain>
    </source>
</reference>
<protein>
    <submittedName>
        <fullName evidence="2">PIN domain-containing protein</fullName>
    </submittedName>
</protein>
<proteinExistence type="predicted"/>
<keyword evidence="3" id="KW-1185">Reference proteome</keyword>
<dbReference type="EMBL" id="JAEIOS010000012">
    <property type="protein sequence ID" value="MBI8989523.1"/>
    <property type="molecule type" value="Genomic_DNA"/>
</dbReference>
<gene>
    <name evidence="2" type="ORF">JDV75_07075</name>
</gene>
<dbReference type="AlphaFoldDB" id="A0A934I926"/>
<evidence type="ECO:0000313" key="3">
    <source>
        <dbReference type="Proteomes" id="UP000645966"/>
    </source>
</evidence>
<accession>A0A934I926</accession>
<feature type="domain" description="VapC50 C-terminal" evidence="1">
    <location>
        <begin position="133"/>
        <end position="187"/>
    </location>
</feature>
<dbReference type="RefSeq" id="WP_198738564.1">
    <property type="nucleotide sequence ID" value="NZ_JAEIOS010000012.1"/>
</dbReference>
<organism evidence="2 3">
    <name type="scientific">Corynebacterium meridianum</name>
    <dbReference type="NCBI Taxonomy" id="2765363"/>
    <lineage>
        <taxon>Bacteria</taxon>
        <taxon>Bacillati</taxon>
        <taxon>Actinomycetota</taxon>
        <taxon>Actinomycetes</taxon>
        <taxon>Mycobacteriales</taxon>
        <taxon>Corynebacteriaceae</taxon>
        <taxon>Corynebacterium</taxon>
    </lineage>
</organism>
<evidence type="ECO:0000259" key="1">
    <source>
        <dbReference type="Pfam" id="PF26343"/>
    </source>
</evidence>
<dbReference type="Proteomes" id="UP000645966">
    <property type="component" value="Unassembled WGS sequence"/>
</dbReference>